<dbReference type="PROSITE" id="PS50937">
    <property type="entry name" value="HTH_MERR_2"/>
    <property type="match status" value="1"/>
</dbReference>
<accession>A0A4R6MAD9</accession>
<dbReference type="Gene3D" id="1.10.1660.10">
    <property type="match status" value="1"/>
</dbReference>
<evidence type="ECO:0000256" key="2">
    <source>
        <dbReference type="ARBA" id="ARBA00023125"/>
    </source>
</evidence>
<dbReference type="InterPro" id="IPR009061">
    <property type="entry name" value="DNA-bd_dom_put_sf"/>
</dbReference>
<dbReference type="EMBL" id="SNXC01000011">
    <property type="protein sequence ID" value="TDO98226.1"/>
    <property type="molecule type" value="Genomic_DNA"/>
</dbReference>
<dbReference type="GO" id="GO:0003677">
    <property type="term" value="F:DNA binding"/>
    <property type="evidence" value="ECO:0007669"/>
    <property type="project" value="UniProtKB-KW"/>
</dbReference>
<evidence type="ECO:0000259" key="4">
    <source>
        <dbReference type="PROSITE" id="PS50937"/>
    </source>
</evidence>
<protein>
    <submittedName>
        <fullName evidence="5">MerR-like DNA binding protein</fullName>
    </submittedName>
</protein>
<name>A0A4R6MAD9_9GAMM</name>
<dbReference type="RefSeq" id="WP_133503653.1">
    <property type="nucleotide sequence ID" value="NZ_SNXC01000011.1"/>
</dbReference>
<evidence type="ECO:0000256" key="1">
    <source>
        <dbReference type="ARBA" id="ARBA00023015"/>
    </source>
</evidence>
<dbReference type="SUPFAM" id="SSF46955">
    <property type="entry name" value="Putative DNA-binding domain"/>
    <property type="match status" value="1"/>
</dbReference>
<dbReference type="AlphaFoldDB" id="A0A4R6MAD9"/>
<keyword evidence="2" id="KW-0238">DNA-binding</keyword>
<feature type="domain" description="HTH merR-type" evidence="4">
    <location>
        <begin position="12"/>
        <end position="81"/>
    </location>
</feature>
<proteinExistence type="predicted"/>
<dbReference type="Proteomes" id="UP000294656">
    <property type="component" value="Unassembled WGS sequence"/>
</dbReference>
<evidence type="ECO:0000256" key="3">
    <source>
        <dbReference type="ARBA" id="ARBA00023163"/>
    </source>
</evidence>
<gene>
    <name evidence="5" type="ORF">DFP79_1865</name>
</gene>
<dbReference type="Pfam" id="PF13411">
    <property type="entry name" value="MerR_1"/>
    <property type="match status" value="1"/>
</dbReference>
<dbReference type="CDD" id="cd01104">
    <property type="entry name" value="HTH_MlrA-CarA"/>
    <property type="match status" value="1"/>
</dbReference>
<dbReference type="SMART" id="SM00422">
    <property type="entry name" value="HTH_MERR"/>
    <property type="match status" value="1"/>
</dbReference>
<keyword evidence="1" id="KW-0805">Transcription regulation</keyword>
<reference evidence="5 6" key="1">
    <citation type="submission" date="2019-03" db="EMBL/GenBank/DDBJ databases">
        <title>Genomic Encyclopedia of Type Strains, Phase III (KMG-III): the genomes of soil and plant-associated and newly described type strains.</title>
        <authorList>
            <person name="Whitman W."/>
        </authorList>
    </citation>
    <scope>NUCLEOTIDE SEQUENCE [LARGE SCALE GENOMIC DNA]</scope>
    <source>
        <strain evidence="5 6">CECT 7378</strain>
    </source>
</reference>
<dbReference type="InterPro" id="IPR047057">
    <property type="entry name" value="MerR_fam"/>
</dbReference>
<organism evidence="5 6">
    <name type="scientific">Marinomonas balearica</name>
    <dbReference type="NCBI Taxonomy" id="491947"/>
    <lineage>
        <taxon>Bacteria</taxon>
        <taxon>Pseudomonadati</taxon>
        <taxon>Pseudomonadota</taxon>
        <taxon>Gammaproteobacteria</taxon>
        <taxon>Oceanospirillales</taxon>
        <taxon>Oceanospirillaceae</taxon>
        <taxon>Marinomonas</taxon>
    </lineage>
</organism>
<comment type="caution">
    <text evidence="5">The sequence shown here is derived from an EMBL/GenBank/DDBJ whole genome shotgun (WGS) entry which is preliminary data.</text>
</comment>
<dbReference type="PANTHER" id="PTHR30204">
    <property type="entry name" value="REDOX-CYCLING DRUG-SENSING TRANSCRIPTIONAL ACTIVATOR SOXR"/>
    <property type="match status" value="1"/>
</dbReference>
<evidence type="ECO:0000313" key="6">
    <source>
        <dbReference type="Proteomes" id="UP000294656"/>
    </source>
</evidence>
<evidence type="ECO:0000313" key="5">
    <source>
        <dbReference type="EMBL" id="TDO98226.1"/>
    </source>
</evidence>
<keyword evidence="6" id="KW-1185">Reference proteome</keyword>
<dbReference type="GO" id="GO:0003700">
    <property type="term" value="F:DNA-binding transcription factor activity"/>
    <property type="evidence" value="ECO:0007669"/>
    <property type="project" value="InterPro"/>
</dbReference>
<dbReference type="OrthoDB" id="9800334at2"/>
<sequence>MSSSKENSLDNPFPIRTLSMETGVNTVTLRAWERRYGLLKPTRTPKGHRLYCQSDIDTVRSIVQWIQKGVPVGKVKALLANSEPEKAVGEEFERVEEDVWYLYRTQFLESATAYQESKLLAAFQEVTTQYPVEIVVSQLIEPIMNDLARLDDNKTASRFFTSCLTKQVAVNLNFYRHQGKRNSKILVLNSALDSAFWSGLMALLLQARGFDPIWLSDVHNPVQWQSLLTELKPDKCLCVCENVLPENIDKYMVHFGESDVPIVITGSEIWLTYKDTFKEFGDKIRVYPTSMDGVKTLRSSSGSGAE</sequence>
<dbReference type="PANTHER" id="PTHR30204:SF67">
    <property type="entry name" value="HTH-TYPE TRANSCRIPTIONAL REGULATOR MLRA-RELATED"/>
    <property type="match status" value="1"/>
</dbReference>
<dbReference type="InterPro" id="IPR000551">
    <property type="entry name" value="MerR-type_HTH_dom"/>
</dbReference>
<keyword evidence="3" id="KW-0804">Transcription</keyword>